<evidence type="ECO:0000313" key="3">
    <source>
        <dbReference type="Proteomes" id="UP001203297"/>
    </source>
</evidence>
<dbReference type="AlphaFoldDB" id="A0AAD4M7Z6"/>
<reference evidence="2" key="1">
    <citation type="journal article" date="2022" name="New Phytol.">
        <title>Evolutionary transition to the ectomycorrhizal habit in the genomes of a hyperdiverse lineage of mushroom-forming fungi.</title>
        <authorList>
            <person name="Looney B."/>
            <person name="Miyauchi S."/>
            <person name="Morin E."/>
            <person name="Drula E."/>
            <person name="Courty P.E."/>
            <person name="Kohler A."/>
            <person name="Kuo A."/>
            <person name="LaButti K."/>
            <person name="Pangilinan J."/>
            <person name="Lipzen A."/>
            <person name="Riley R."/>
            <person name="Andreopoulos W."/>
            <person name="He G."/>
            <person name="Johnson J."/>
            <person name="Nolan M."/>
            <person name="Tritt A."/>
            <person name="Barry K.W."/>
            <person name="Grigoriev I.V."/>
            <person name="Nagy L.G."/>
            <person name="Hibbett D."/>
            <person name="Henrissat B."/>
            <person name="Matheny P.B."/>
            <person name="Labbe J."/>
            <person name="Martin F.M."/>
        </authorList>
    </citation>
    <scope>NUCLEOTIDE SEQUENCE</scope>
    <source>
        <strain evidence="2">BPL690</strain>
    </source>
</reference>
<keyword evidence="1" id="KW-0812">Transmembrane</keyword>
<name>A0AAD4M7Z6_9AGAM</name>
<dbReference type="Proteomes" id="UP001203297">
    <property type="component" value="Unassembled WGS sequence"/>
</dbReference>
<feature type="transmembrane region" description="Helical" evidence="1">
    <location>
        <begin position="123"/>
        <end position="151"/>
    </location>
</feature>
<dbReference type="EMBL" id="WTXG01000007">
    <property type="protein sequence ID" value="KAI0304411.1"/>
    <property type="molecule type" value="Genomic_DNA"/>
</dbReference>
<keyword evidence="1" id="KW-0472">Membrane</keyword>
<sequence length="320" mass="35145">MSTLDSSDAISLHYFLTIILIVVPLGATLIPIIGTLIFFTPTESRKRPVFVLNILACLLGICQAVFFASLNTSVVLHPDKPVSHITLIAAIAILLAPPILIDSILLLRLLAFYPIQLTPHNTLIAILTPTFLIKAARLACLIAFLVAYPVSRLDAPGYVAVRGLVWGRGPWVIALFALQALDNSYVSSMFLYKLYCFGYTTQKAVGGSSRDIFSRVPAVFIIALGNYVVPVTIDITVIALMILLPDWSSGVYILFVANFITILGIVFATVWTTNQNWILRRMVEAGVDARTQSTMRFQTKSIADAFSVYDPYDTPDLFPA</sequence>
<proteinExistence type="predicted"/>
<protein>
    <submittedName>
        <fullName evidence="2">Uncharacterized protein</fullName>
    </submittedName>
</protein>
<accession>A0AAD4M7Z6</accession>
<gene>
    <name evidence="2" type="ORF">B0F90DRAFT_1815742</name>
</gene>
<keyword evidence="1" id="KW-1133">Transmembrane helix</keyword>
<organism evidence="2 3">
    <name type="scientific">Multifurca ochricompacta</name>
    <dbReference type="NCBI Taxonomy" id="376703"/>
    <lineage>
        <taxon>Eukaryota</taxon>
        <taxon>Fungi</taxon>
        <taxon>Dikarya</taxon>
        <taxon>Basidiomycota</taxon>
        <taxon>Agaricomycotina</taxon>
        <taxon>Agaricomycetes</taxon>
        <taxon>Russulales</taxon>
        <taxon>Russulaceae</taxon>
        <taxon>Multifurca</taxon>
    </lineage>
</organism>
<feature type="transmembrane region" description="Helical" evidence="1">
    <location>
        <begin position="171"/>
        <end position="195"/>
    </location>
</feature>
<evidence type="ECO:0000256" key="1">
    <source>
        <dbReference type="SAM" id="Phobius"/>
    </source>
</evidence>
<feature type="transmembrane region" description="Helical" evidence="1">
    <location>
        <begin position="12"/>
        <end position="38"/>
    </location>
</feature>
<feature type="transmembrane region" description="Helical" evidence="1">
    <location>
        <begin position="82"/>
        <end position="111"/>
    </location>
</feature>
<keyword evidence="3" id="KW-1185">Reference proteome</keyword>
<feature type="transmembrane region" description="Helical" evidence="1">
    <location>
        <begin position="250"/>
        <end position="272"/>
    </location>
</feature>
<feature type="transmembrane region" description="Helical" evidence="1">
    <location>
        <begin position="50"/>
        <end position="70"/>
    </location>
</feature>
<evidence type="ECO:0000313" key="2">
    <source>
        <dbReference type="EMBL" id="KAI0304411.1"/>
    </source>
</evidence>
<comment type="caution">
    <text evidence="2">The sequence shown here is derived from an EMBL/GenBank/DDBJ whole genome shotgun (WGS) entry which is preliminary data.</text>
</comment>
<feature type="transmembrane region" description="Helical" evidence="1">
    <location>
        <begin position="216"/>
        <end position="244"/>
    </location>
</feature>